<dbReference type="EMBL" id="CP059572">
    <property type="protein sequence ID" value="QXJ20761.1"/>
    <property type="molecule type" value="Genomic_DNA"/>
</dbReference>
<dbReference type="Gene3D" id="3.10.180.10">
    <property type="entry name" value="2,3-Dihydroxybiphenyl 1,2-Dioxygenase, domain 1"/>
    <property type="match status" value="1"/>
</dbReference>
<evidence type="ECO:0000259" key="1">
    <source>
        <dbReference type="PROSITE" id="PS51819"/>
    </source>
</evidence>
<accession>A0ABX8QPZ5</accession>
<reference evidence="2" key="1">
    <citation type="submission" date="2020-07" db="EMBL/GenBank/DDBJ databases">
        <authorList>
            <person name="Tarantini F.S."/>
            <person name="Hong K.W."/>
            <person name="Chan K.G."/>
        </authorList>
    </citation>
    <scope>NUCLEOTIDE SEQUENCE</scope>
    <source>
        <strain evidence="2">32-07</strain>
    </source>
</reference>
<dbReference type="PANTHER" id="PTHR33993">
    <property type="entry name" value="GLYOXALASE-RELATED"/>
    <property type="match status" value="1"/>
</dbReference>
<dbReference type="RefSeq" id="WP_231333863.1">
    <property type="nucleotide sequence ID" value="NZ_CP059572.1"/>
</dbReference>
<protein>
    <submittedName>
        <fullName evidence="2">VOC family protein</fullName>
    </submittedName>
</protein>
<dbReference type="SUPFAM" id="SSF54593">
    <property type="entry name" value="Glyoxalase/Bleomycin resistance protein/Dihydroxybiphenyl dioxygenase"/>
    <property type="match status" value="1"/>
</dbReference>
<name>A0ABX8QPZ5_9ACTN</name>
<proteinExistence type="predicted"/>
<dbReference type="InterPro" id="IPR004360">
    <property type="entry name" value="Glyas_Fos-R_dOase_dom"/>
</dbReference>
<keyword evidence="3" id="KW-1185">Reference proteome</keyword>
<dbReference type="InterPro" id="IPR037523">
    <property type="entry name" value="VOC_core"/>
</dbReference>
<dbReference type="PROSITE" id="PS51819">
    <property type="entry name" value="VOC"/>
    <property type="match status" value="1"/>
</dbReference>
<feature type="domain" description="VOC" evidence="1">
    <location>
        <begin position="8"/>
        <end position="121"/>
    </location>
</feature>
<dbReference type="Pfam" id="PF00903">
    <property type="entry name" value="Glyoxalase"/>
    <property type="match status" value="1"/>
</dbReference>
<dbReference type="Proteomes" id="UP001049518">
    <property type="component" value="Chromosome"/>
</dbReference>
<dbReference type="InterPro" id="IPR029068">
    <property type="entry name" value="Glyas_Bleomycin-R_OHBP_Dase"/>
</dbReference>
<evidence type="ECO:0000313" key="2">
    <source>
        <dbReference type="EMBL" id="QXJ20761.1"/>
    </source>
</evidence>
<sequence>MTVPAFNTVTWFQVDTDAPAEARRFYGDVFGWQFTIDPDEDGYDLIGYPGDDVPKGGIFHQSDASENRAMFFVLVEDVDATCAQTEKAGGKIALPPVDAANGLRFAYLEDPSGNRFGIFKPGS</sequence>
<gene>
    <name evidence="2" type="ORF">AGRA3207_001531</name>
</gene>
<dbReference type="InterPro" id="IPR052164">
    <property type="entry name" value="Anthracycline_SecMetBiosynth"/>
</dbReference>
<evidence type="ECO:0000313" key="3">
    <source>
        <dbReference type="Proteomes" id="UP001049518"/>
    </source>
</evidence>
<dbReference type="CDD" id="cd07247">
    <property type="entry name" value="SgaA_N_like"/>
    <property type="match status" value="1"/>
</dbReference>
<organism evidence="2 3">
    <name type="scientific">Actinomadura graeca</name>
    <dbReference type="NCBI Taxonomy" id="2750812"/>
    <lineage>
        <taxon>Bacteria</taxon>
        <taxon>Bacillati</taxon>
        <taxon>Actinomycetota</taxon>
        <taxon>Actinomycetes</taxon>
        <taxon>Streptosporangiales</taxon>
        <taxon>Thermomonosporaceae</taxon>
        <taxon>Actinomadura</taxon>
    </lineage>
</organism>